<dbReference type="EMBL" id="JAAGUZ010000025">
    <property type="protein sequence ID" value="NEW44999.1"/>
    <property type="molecule type" value="Genomic_DNA"/>
</dbReference>
<evidence type="ECO:0000256" key="1">
    <source>
        <dbReference type="SAM" id="SignalP"/>
    </source>
</evidence>
<reference evidence="2 3" key="1">
    <citation type="submission" date="2020-01" db="EMBL/GenBank/DDBJ databases">
        <title>Genetics and antimicrobial susceptibilities of Nocardia species isolated from the soil; a comparison with species isolated from humans.</title>
        <authorList>
            <person name="Carrasco G."/>
            <person name="Monzon S."/>
            <person name="Sansegundo M."/>
            <person name="Garcia E."/>
            <person name="Garrido N."/>
            <person name="Medina M.J."/>
            <person name="Villalon P."/>
            <person name="Ramirez-Arocha A.C."/>
            <person name="Jimenez P."/>
            <person name="Cuesta I."/>
            <person name="Valdezate S."/>
        </authorList>
    </citation>
    <scope>NUCLEOTIDE SEQUENCE [LARGE SCALE GENOMIC DNA]</scope>
    <source>
        <strain evidence="2 3">CNM20110639</strain>
    </source>
</reference>
<proteinExistence type="predicted"/>
<dbReference type="AlphaFoldDB" id="A0A6P1D610"/>
<keyword evidence="1" id="KW-0732">Signal</keyword>
<dbReference type="Proteomes" id="UP000468928">
    <property type="component" value="Unassembled WGS sequence"/>
</dbReference>
<evidence type="ECO:0008006" key="4">
    <source>
        <dbReference type="Google" id="ProtNLM"/>
    </source>
</evidence>
<dbReference type="RefSeq" id="WP_163828840.1">
    <property type="nucleotide sequence ID" value="NZ_JAAGUZ010000025.1"/>
</dbReference>
<sequence length="159" mass="16348">MASQLIRLGAAAAIASAAVIASAGQAAAQPTSVTINGNMQVMGMNVLHVDAQGAPGNPTTGTYVATAKLGNMTLPVRVTGPVTCMTVKDNTVSLVYPITTTEPVMLFAPDSMAIQITVTKGQDGEPNRIGYGVPMPTNSFRGCEPGQTPLIFDGTIDIR</sequence>
<name>A0A6P1D610_9NOCA</name>
<evidence type="ECO:0000313" key="2">
    <source>
        <dbReference type="EMBL" id="NEW44999.1"/>
    </source>
</evidence>
<accession>A0A6P1D610</accession>
<protein>
    <recommendedName>
        <fullName evidence="4">DUF4402 domain-containing protein</fullName>
    </recommendedName>
</protein>
<feature type="chain" id="PRO_5026985294" description="DUF4402 domain-containing protein" evidence="1">
    <location>
        <begin position="29"/>
        <end position="159"/>
    </location>
</feature>
<gene>
    <name evidence="2" type="ORF">GV789_11095</name>
</gene>
<feature type="signal peptide" evidence="1">
    <location>
        <begin position="1"/>
        <end position="28"/>
    </location>
</feature>
<organism evidence="2 3">
    <name type="scientific">Nocardia cyriacigeorgica</name>
    <dbReference type="NCBI Taxonomy" id="135487"/>
    <lineage>
        <taxon>Bacteria</taxon>
        <taxon>Bacillati</taxon>
        <taxon>Actinomycetota</taxon>
        <taxon>Actinomycetes</taxon>
        <taxon>Mycobacteriales</taxon>
        <taxon>Nocardiaceae</taxon>
        <taxon>Nocardia</taxon>
    </lineage>
</organism>
<evidence type="ECO:0000313" key="3">
    <source>
        <dbReference type="Proteomes" id="UP000468928"/>
    </source>
</evidence>
<comment type="caution">
    <text evidence="2">The sequence shown here is derived from an EMBL/GenBank/DDBJ whole genome shotgun (WGS) entry which is preliminary data.</text>
</comment>